<evidence type="ECO:0000259" key="9">
    <source>
        <dbReference type="Pfam" id="PF11761"/>
    </source>
</evidence>
<dbReference type="SUPFAM" id="SSF159672">
    <property type="entry name" value="CbiG N-terminal domain-like"/>
    <property type="match status" value="1"/>
</dbReference>
<dbReference type="GO" id="GO:0032259">
    <property type="term" value="P:methylation"/>
    <property type="evidence" value="ECO:0007669"/>
    <property type="project" value="UniProtKB-KW"/>
</dbReference>
<evidence type="ECO:0000256" key="1">
    <source>
        <dbReference type="ARBA" id="ARBA00004953"/>
    </source>
</evidence>
<dbReference type="UniPathway" id="UPA00148"/>
<feature type="domain" description="Tetrapyrrole methylase" evidence="6">
    <location>
        <begin position="344"/>
        <end position="555"/>
    </location>
</feature>
<keyword evidence="4 10" id="KW-0808">Transferase</keyword>
<dbReference type="PANTHER" id="PTHR47036">
    <property type="entry name" value="COBALT-FACTOR III C(17)-METHYLTRANSFERASE-RELATED"/>
    <property type="match status" value="1"/>
</dbReference>
<dbReference type="Gene3D" id="3.30.950.10">
    <property type="entry name" value="Methyltransferase, Cobalt-precorrin-4 Transmethylase, Domain 2"/>
    <property type="match status" value="1"/>
</dbReference>
<keyword evidence="3 10" id="KW-0489">Methyltransferase</keyword>
<evidence type="ECO:0000259" key="7">
    <source>
        <dbReference type="Pfam" id="PF01890"/>
    </source>
</evidence>
<dbReference type="Pfam" id="PF11760">
    <property type="entry name" value="CbiG_N"/>
    <property type="match status" value="1"/>
</dbReference>
<dbReference type="NCBIfam" id="TIGR01466">
    <property type="entry name" value="cobJ_cbiH"/>
    <property type="match status" value="1"/>
</dbReference>
<dbReference type="GO" id="GO:0016787">
    <property type="term" value="F:hydrolase activity"/>
    <property type="evidence" value="ECO:0007669"/>
    <property type="project" value="UniProtKB-KW"/>
</dbReference>
<feature type="domain" description="CobE/GbiG C-terminal" evidence="7">
    <location>
        <begin position="208"/>
        <end position="328"/>
    </location>
</feature>
<dbReference type="InterPro" id="IPR014776">
    <property type="entry name" value="4pyrrole_Mease_sub2"/>
</dbReference>
<keyword evidence="5" id="KW-0949">S-adenosyl-L-methionine</keyword>
<keyword evidence="10" id="KW-0378">Hydrolase</keyword>
<dbReference type="SUPFAM" id="SSF53790">
    <property type="entry name" value="Tetrapyrrole methylase"/>
    <property type="match status" value="1"/>
</dbReference>
<evidence type="ECO:0000256" key="2">
    <source>
        <dbReference type="ARBA" id="ARBA00022573"/>
    </source>
</evidence>
<dbReference type="InterPro" id="IPR051810">
    <property type="entry name" value="Precorrin_MeTrfase"/>
</dbReference>
<dbReference type="RefSeq" id="WP_115937835.1">
    <property type="nucleotide sequence ID" value="NZ_QRDW01000009.1"/>
</dbReference>
<proteinExistence type="predicted"/>
<dbReference type="PANTHER" id="PTHR47036:SF1">
    <property type="entry name" value="COBALT-FACTOR III C(17)-METHYLTRANSFERASE-RELATED"/>
    <property type="match status" value="1"/>
</dbReference>
<comment type="caution">
    <text evidence="10">The sequence shown here is derived from an EMBL/GenBank/DDBJ whole genome shotgun (WGS) entry which is preliminary data.</text>
</comment>
<dbReference type="InterPro" id="IPR014777">
    <property type="entry name" value="4pyrrole_Mease_sub1"/>
</dbReference>
<dbReference type="OrthoDB" id="9772960at2"/>
<dbReference type="InterPro" id="IPR000878">
    <property type="entry name" value="4pyrrol_Mease"/>
</dbReference>
<accession>A0A3D9HDY5</accession>
<dbReference type="GO" id="GO:0009236">
    <property type="term" value="P:cobalamin biosynthetic process"/>
    <property type="evidence" value="ECO:0007669"/>
    <property type="project" value="UniProtKB-UniPathway"/>
</dbReference>
<dbReference type="InterPro" id="IPR006363">
    <property type="entry name" value="Cbl_synth_CobJ/CibH_dom"/>
</dbReference>
<sequence length="596" mass="63597">MTIAVIALTQSAFETAKEIAGHLENASVHGLAKRLPDADVTFDNTMDHIRTLFAEKTTIIGVCASAILIRALAPVLGDKRDESPVLSVPEDKSAVIPLLGGHRGANALTRELAGKLETLAAVTTASDLCHGFSLDEPPVGWVLENPDMMKPVTAAMLAGEPVKLVIEAGDESWPPADKFADEGEFTVLITDQADCTDEKTLVIHPPVLTIGVGCERGAPAGDLTGMVKAALYDQGLSAQSVAAIGSIDIKGDEPAMHHLAADLNKPFRLFEAATLEAETPRLANPSDVVFAETGCHGVAEGSALALAGPEGELILPKQKDPKHTVAIARAPLVDLTGKGRSRGKLFVVGIGPGNLEWRTAESVAALKAADEIVGYQLYLDLCADLIAGKPTHNSELGEEEARARRALELAAEGRDVALVCSGDPGIYALATLVFELIDRKDDRAWNGVEVTVVPGISAFQAAAARIGAPINHDFCTISLSDLLTPRDHILKRLEAAGQGDFVISFYNPQSLRRRTLLGEARTILLNHRPETTPVLIARNLGRVDETIKVVTLADFDPEEVDMLTLVMIGNSETRFVERGGRNIVYTPRGYAKKMED</sequence>
<dbReference type="Pfam" id="PF01890">
    <property type="entry name" value="CbiG_C"/>
    <property type="match status" value="1"/>
</dbReference>
<dbReference type="AlphaFoldDB" id="A0A3D9HDY5"/>
<evidence type="ECO:0000256" key="5">
    <source>
        <dbReference type="ARBA" id="ARBA00022691"/>
    </source>
</evidence>
<dbReference type="InterPro" id="IPR038029">
    <property type="entry name" value="GbiG_N_sf"/>
</dbReference>
<dbReference type="InterPro" id="IPR021744">
    <property type="entry name" value="CbiG_N"/>
</dbReference>
<dbReference type="InterPro" id="IPR036518">
    <property type="entry name" value="CobE/GbiG_C_sf"/>
</dbReference>
<dbReference type="InterPro" id="IPR002750">
    <property type="entry name" value="CobE/GbiG_C"/>
</dbReference>
<evidence type="ECO:0000259" key="8">
    <source>
        <dbReference type="Pfam" id="PF11760"/>
    </source>
</evidence>
<feature type="domain" description="Cobalamin biosynthesis central region" evidence="9">
    <location>
        <begin position="139"/>
        <end position="205"/>
    </location>
</feature>
<dbReference type="Gene3D" id="3.30.420.180">
    <property type="entry name" value="CobE/GbiG C-terminal domain"/>
    <property type="match status" value="1"/>
</dbReference>
<evidence type="ECO:0000313" key="11">
    <source>
        <dbReference type="Proteomes" id="UP000256845"/>
    </source>
</evidence>
<evidence type="ECO:0000313" key="10">
    <source>
        <dbReference type="EMBL" id="RED47680.1"/>
    </source>
</evidence>
<reference evidence="10 11" key="1">
    <citation type="submission" date="2018-07" db="EMBL/GenBank/DDBJ databases">
        <title>Genomic Encyclopedia of Type Strains, Phase III (KMG-III): the genomes of soil and plant-associated and newly described type strains.</title>
        <authorList>
            <person name="Whitman W."/>
        </authorList>
    </citation>
    <scope>NUCLEOTIDE SEQUENCE [LARGE SCALE GENOMIC DNA]</scope>
    <source>
        <strain evidence="10 11">CECT 8488</strain>
    </source>
</reference>
<name>A0A3D9HDY5_9PROT</name>
<comment type="pathway">
    <text evidence="1">Cofactor biosynthesis; adenosylcobalamin biosynthesis.</text>
</comment>
<protein>
    <submittedName>
        <fullName evidence="10">Cobalt-precorrin 5A hydrolase/precorrin-3B C17-methyltransferase</fullName>
    </submittedName>
</protein>
<evidence type="ECO:0000259" key="6">
    <source>
        <dbReference type="Pfam" id="PF00590"/>
    </source>
</evidence>
<dbReference type="InterPro" id="IPR021745">
    <property type="entry name" value="CbiG_mid"/>
</dbReference>
<keyword evidence="2" id="KW-0169">Cobalamin biosynthesis</keyword>
<dbReference type="SUPFAM" id="SSF159664">
    <property type="entry name" value="CobE/GbiG C-terminal domain-like"/>
    <property type="match status" value="1"/>
</dbReference>
<dbReference type="Pfam" id="PF11761">
    <property type="entry name" value="CbiG_mid"/>
    <property type="match status" value="1"/>
</dbReference>
<dbReference type="InterPro" id="IPR035996">
    <property type="entry name" value="4pyrrol_Methylase_sf"/>
</dbReference>
<dbReference type="Gene3D" id="3.40.50.11220">
    <property type="match status" value="1"/>
</dbReference>
<dbReference type="CDD" id="cd11646">
    <property type="entry name" value="Precorrin_3B_C17_MT"/>
    <property type="match status" value="1"/>
</dbReference>
<dbReference type="Proteomes" id="UP000256845">
    <property type="component" value="Unassembled WGS sequence"/>
</dbReference>
<evidence type="ECO:0000256" key="3">
    <source>
        <dbReference type="ARBA" id="ARBA00022603"/>
    </source>
</evidence>
<dbReference type="Gene3D" id="3.40.1010.10">
    <property type="entry name" value="Cobalt-precorrin-4 Transmethylase, Domain 1"/>
    <property type="match status" value="1"/>
</dbReference>
<keyword evidence="11" id="KW-1185">Reference proteome</keyword>
<evidence type="ECO:0000256" key="4">
    <source>
        <dbReference type="ARBA" id="ARBA00022679"/>
    </source>
</evidence>
<gene>
    <name evidence="10" type="ORF">DFP90_10944</name>
</gene>
<feature type="domain" description="Cobalamin synthesis G N-terminal" evidence="8">
    <location>
        <begin position="48"/>
        <end position="127"/>
    </location>
</feature>
<dbReference type="Pfam" id="PF00590">
    <property type="entry name" value="TP_methylase"/>
    <property type="match status" value="1"/>
</dbReference>
<dbReference type="GO" id="GO:0008168">
    <property type="term" value="F:methyltransferase activity"/>
    <property type="evidence" value="ECO:0007669"/>
    <property type="project" value="UniProtKB-KW"/>
</dbReference>
<dbReference type="EMBL" id="QRDW01000009">
    <property type="protein sequence ID" value="RED47680.1"/>
    <property type="molecule type" value="Genomic_DNA"/>
</dbReference>
<organism evidence="10 11">
    <name type="scientific">Aestuariispira insulae</name>
    <dbReference type="NCBI Taxonomy" id="1461337"/>
    <lineage>
        <taxon>Bacteria</taxon>
        <taxon>Pseudomonadati</taxon>
        <taxon>Pseudomonadota</taxon>
        <taxon>Alphaproteobacteria</taxon>
        <taxon>Rhodospirillales</taxon>
        <taxon>Kiloniellaceae</taxon>
        <taxon>Aestuariispira</taxon>
    </lineage>
</organism>